<dbReference type="PANTHER" id="PTHR11487:SF0">
    <property type="entry name" value="S-ACYL FATTY ACID SYNTHASE THIOESTERASE, MEDIUM CHAIN"/>
    <property type="match status" value="1"/>
</dbReference>
<dbReference type="AlphaFoldDB" id="A0A4V0YZ80"/>
<dbReference type="KEGG" id="kbs:EPA93_23510"/>
<dbReference type="GO" id="GO:0008610">
    <property type="term" value="P:lipid biosynthetic process"/>
    <property type="evidence" value="ECO:0007669"/>
    <property type="project" value="TreeGrafter"/>
</dbReference>
<feature type="domain" description="Thioesterase" evidence="2">
    <location>
        <begin position="20"/>
        <end position="239"/>
    </location>
</feature>
<dbReference type="Gene3D" id="3.40.50.1820">
    <property type="entry name" value="alpha/beta hydrolase"/>
    <property type="match status" value="1"/>
</dbReference>
<sequence>MTSMSTVPWLVRSKAQPRLRLFCFPYAGGGASIYRQWFNKLPRDIEVCAIQLPGRENRIQEPPFTQLSPLVKTLRQVLAPYLDLPFAFFGYSMGAHISFELARLLRRQQQPGPAHLFIAAAHAPQLPHRDEAIHDLAEPEFLAKLASLGGTPEAVLQNAELMELLSPTLRADFKLYETHAYIAETPLDCPITAFGGEQDATVSRQELMAWNEQTTKAFKLYIFPGDHFFLHGEQERLLQATTQALLTLN</sequence>
<accession>A0A4V0YZ80</accession>
<evidence type="ECO:0000313" key="4">
    <source>
        <dbReference type="Proteomes" id="UP000290365"/>
    </source>
</evidence>
<dbReference type="SUPFAM" id="SSF53474">
    <property type="entry name" value="alpha/beta-Hydrolases"/>
    <property type="match status" value="1"/>
</dbReference>
<dbReference type="Proteomes" id="UP000290365">
    <property type="component" value="Chromosome"/>
</dbReference>
<dbReference type="OrthoDB" id="2213423at2"/>
<name>A0A4V0YZ80_KTERU</name>
<keyword evidence="4" id="KW-1185">Reference proteome</keyword>
<dbReference type="InterPro" id="IPR001031">
    <property type="entry name" value="Thioesterase"/>
</dbReference>
<dbReference type="InterPro" id="IPR029058">
    <property type="entry name" value="AB_hydrolase_fold"/>
</dbReference>
<organism evidence="3 4">
    <name type="scientific">Ktedonosporobacter rubrisoli</name>
    <dbReference type="NCBI Taxonomy" id="2509675"/>
    <lineage>
        <taxon>Bacteria</taxon>
        <taxon>Bacillati</taxon>
        <taxon>Chloroflexota</taxon>
        <taxon>Ktedonobacteria</taxon>
        <taxon>Ktedonobacterales</taxon>
        <taxon>Ktedonosporobacteraceae</taxon>
        <taxon>Ktedonosporobacter</taxon>
    </lineage>
</organism>
<dbReference type="InterPro" id="IPR012223">
    <property type="entry name" value="TEII"/>
</dbReference>
<protein>
    <submittedName>
        <fullName evidence="3">Thioesterase</fullName>
    </submittedName>
</protein>
<reference evidence="3 4" key="1">
    <citation type="submission" date="2019-01" db="EMBL/GenBank/DDBJ databases">
        <title>Ktedonosporobacter rubrisoli SCAWS-G2.</title>
        <authorList>
            <person name="Huang Y."/>
            <person name="Yan B."/>
        </authorList>
    </citation>
    <scope>NUCLEOTIDE SEQUENCE [LARGE SCALE GENOMIC DNA]</scope>
    <source>
        <strain evidence="3 4">SCAWS-G2</strain>
    </source>
</reference>
<comment type="similarity">
    <text evidence="1">Belongs to the thioesterase family.</text>
</comment>
<dbReference type="RefSeq" id="WP_129889844.1">
    <property type="nucleotide sequence ID" value="NZ_CP035758.1"/>
</dbReference>
<proteinExistence type="inferred from homology"/>
<dbReference type="Pfam" id="PF00975">
    <property type="entry name" value="Thioesterase"/>
    <property type="match status" value="1"/>
</dbReference>
<gene>
    <name evidence="3" type="ORF">EPA93_23510</name>
</gene>
<evidence type="ECO:0000256" key="1">
    <source>
        <dbReference type="ARBA" id="ARBA00007169"/>
    </source>
</evidence>
<dbReference type="EMBL" id="CP035758">
    <property type="protein sequence ID" value="QBD78791.1"/>
    <property type="molecule type" value="Genomic_DNA"/>
</dbReference>
<evidence type="ECO:0000313" key="3">
    <source>
        <dbReference type="EMBL" id="QBD78791.1"/>
    </source>
</evidence>
<dbReference type="PANTHER" id="PTHR11487">
    <property type="entry name" value="THIOESTERASE"/>
    <property type="match status" value="1"/>
</dbReference>
<evidence type="ECO:0000259" key="2">
    <source>
        <dbReference type="Pfam" id="PF00975"/>
    </source>
</evidence>